<evidence type="ECO:0000259" key="9">
    <source>
        <dbReference type="Pfam" id="PF00483"/>
    </source>
</evidence>
<dbReference type="PANTHER" id="PTHR46390">
    <property type="entry name" value="MANNOSE-1-PHOSPHATE GUANYLYLTRANSFERASE"/>
    <property type="match status" value="1"/>
</dbReference>
<dbReference type="GO" id="GO:0000271">
    <property type="term" value="P:polysaccharide biosynthetic process"/>
    <property type="evidence" value="ECO:0007669"/>
    <property type="project" value="InterPro"/>
</dbReference>
<evidence type="ECO:0000259" key="10">
    <source>
        <dbReference type="Pfam" id="PF01050"/>
    </source>
</evidence>
<dbReference type="Pfam" id="PF22640">
    <property type="entry name" value="ManC_GMP_beta-helix"/>
    <property type="match status" value="1"/>
</dbReference>
<evidence type="ECO:0000256" key="8">
    <source>
        <dbReference type="RuleBase" id="RU004190"/>
    </source>
</evidence>
<dbReference type="CDD" id="cd02509">
    <property type="entry name" value="GDP-M1P_Guanylyltransferase"/>
    <property type="match status" value="1"/>
</dbReference>
<evidence type="ECO:0000313" key="13">
    <source>
        <dbReference type="Proteomes" id="UP000295678"/>
    </source>
</evidence>
<dbReference type="NCBIfam" id="TIGR01479">
    <property type="entry name" value="GMP_PMI"/>
    <property type="match status" value="1"/>
</dbReference>
<evidence type="ECO:0000256" key="6">
    <source>
        <dbReference type="ARBA" id="ARBA00023134"/>
    </source>
</evidence>
<sequence>MTRLVHTVMCGGSGTRLWPWSRQSYPKQFLSLGGDRSLLQATVSRLPQAGQPVETIVIGNEEHRFLIAEQLRQVGLSAEILLEPEMRNTAPVALIAALRAQEKFGDDCLVLLAPADHIIGDASAYRAAVATAMAAARSGRVVTFGVTPDRPETGYGYIERGAPLAGIDGAESVDSFREKPDREVAEAYLASGRFCWNAGIFLFAPQVLLAAAHRLEPRMLDLCRAACAGASRDLDFLRLAREPYCDLPSISFDYAFAERLQGAMAVVPVAMGWSDIGSWQSLRLAHTGLGSRENVASGAVELIDCEGVLAMSDGPLIVAHGLEDLVVVASADAVYVGAADRSEELRKVVGELQAHGRPQAISHSRTYRPWGWYQTLNVGDRYQVKEIVVYPGGRLSLQSHHHRAEHWVVVRGTARVTVDDNVRLVTENESVYIPLRSVHRLENPGRIPMHLIEVQTGSYLDEDDIVRYDDIYGRS</sequence>
<keyword evidence="6" id="KW-0342">GTP-binding</keyword>
<evidence type="ECO:0000256" key="7">
    <source>
        <dbReference type="ARBA" id="ARBA00047343"/>
    </source>
</evidence>
<dbReference type="GO" id="GO:0005525">
    <property type="term" value="F:GTP binding"/>
    <property type="evidence" value="ECO:0007669"/>
    <property type="project" value="UniProtKB-KW"/>
</dbReference>
<dbReference type="InterPro" id="IPR051161">
    <property type="entry name" value="Mannose-6P_isomerase_type2"/>
</dbReference>
<accession>A0A4R3MDH3</accession>
<evidence type="ECO:0000313" key="12">
    <source>
        <dbReference type="EMBL" id="TCT11476.1"/>
    </source>
</evidence>
<keyword evidence="5" id="KW-0547">Nucleotide-binding</keyword>
<evidence type="ECO:0000256" key="4">
    <source>
        <dbReference type="ARBA" id="ARBA00022695"/>
    </source>
</evidence>
<keyword evidence="3 12" id="KW-0808">Transferase</keyword>
<dbReference type="AlphaFoldDB" id="A0A4R3MDH3"/>
<dbReference type="PANTHER" id="PTHR46390:SF1">
    <property type="entry name" value="MANNOSE-1-PHOSPHATE GUANYLYLTRANSFERASE"/>
    <property type="match status" value="1"/>
</dbReference>
<dbReference type="GO" id="GO:0004475">
    <property type="term" value="F:mannose-1-phosphate guanylyltransferase (GTP) activity"/>
    <property type="evidence" value="ECO:0007669"/>
    <property type="project" value="UniProtKB-EC"/>
</dbReference>
<dbReference type="GO" id="GO:0016853">
    <property type="term" value="F:isomerase activity"/>
    <property type="evidence" value="ECO:0007669"/>
    <property type="project" value="UniProtKB-KW"/>
</dbReference>
<dbReference type="EC" id="2.7.7.13" evidence="2"/>
<keyword evidence="13" id="KW-1185">Reference proteome</keyword>
<evidence type="ECO:0000256" key="2">
    <source>
        <dbReference type="ARBA" id="ARBA00012387"/>
    </source>
</evidence>
<dbReference type="FunFam" id="2.60.120.10:FF:000032">
    <property type="entry name" value="Mannose-1-phosphate guanylyltransferase/mannose-6-phosphate isomerase"/>
    <property type="match status" value="1"/>
</dbReference>
<protein>
    <recommendedName>
        <fullName evidence="2">mannose-1-phosphate guanylyltransferase</fullName>
        <ecNumber evidence="2">2.7.7.13</ecNumber>
    </recommendedName>
</protein>
<feature type="domain" description="Nucleotidyl transferase" evidence="9">
    <location>
        <begin position="8"/>
        <end position="287"/>
    </location>
</feature>
<comment type="similarity">
    <text evidence="1 8">Belongs to the mannose-6-phosphate isomerase type 2 family.</text>
</comment>
<dbReference type="RefSeq" id="WP_132806227.1">
    <property type="nucleotide sequence ID" value="NZ_SMAK01000004.1"/>
</dbReference>
<evidence type="ECO:0000256" key="3">
    <source>
        <dbReference type="ARBA" id="ARBA00022679"/>
    </source>
</evidence>
<name>A0A4R3MDH3_9HYPH</name>
<dbReference type="InterPro" id="IPR049577">
    <property type="entry name" value="GMPP_N"/>
</dbReference>
<proteinExistence type="inferred from homology"/>
<feature type="domain" description="MannoseP isomerase/GMP-like beta-helix" evidence="11">
    <location>
        <begin position="302"/>
        <end position="352"/>
    </location>
</feature>
<dbReference type="Gene3D" id="2.60.120.10">
    <property type="entry name" value="Jelly Rolls"/>
    <property type="match status" value="1"/>
</dbReference>
<dbReference type="InterPro" id="IPR014710">
    <property type="entry name" value="RmlC-like_jellyroll"/>
</dbReference>
<evidence type="ECO:0000259" key="11">
    <source>
        <dbReference type="Pfam" id="PF22640"/>
    </source>
</evidence>
<dbReference type="InterPro" id="IPR054566">
    <property type="entry name" value="ManC/GMP-like_b-helix"/>
</dbReference>
<keyword evidence="4 12" id="KW-0548">Nucleotidyltransferase</keyword>
<evidence type="ECO:0000256" key="5">
    <source>
        <dbReference type="ARBA" id="ARBA00022741"/>
    </source>
</evidence>
<dbReference type="SUPFAM" id="SSF51182">
    <property type="entry name" value="RmlC-like cupins"/>
    <property type="match status" value="1"/>
</dbReference>
<comment type="catalytic activity">
    <reaction evidence="7">
        <text>alpha-D-mannose 1-phosphate + GTP + H(+) = GDP-alpha-D-mannose + diphosphate</text>
        <dbReference type="Rhea" id="RHEA:15229"/>
        <dbReference type="ChEBI" id="CHEBI:15378"/>
        <dbReference type="ChEBI" id="CHEBI:33019"/>
        <dbReference type="ChEBI" id="CHEBI:37565"/>
        <dbReference type="ChEBI" id="CHEBI:57527"/>
        <dbReference type="ChEBI" id="CHEBI:58409"/>
        <dbReference type="EC" id="2.7.7.13"/>
    </reaction>
</comment>
<dbReference type="Gene3D" id="3.90.550.10">
    <property type="entry name" value="Spore Coat Polysaccharide Biosynthesis Protein SpsA, Chain A"/>
    <property type="match status" value="1"/>
</dbReference>
<dbReference type="OrthoDB" id="9806359at2"/>
<organism evidence="12 13">
    <name type="scientific">Tepidamorphus gemmatus</name>
    <dbReference type="NCBI Taxonomy" id="747076"/>
    <lineage>
        <taxon>Bacteria</taxon>
        <taxon>Pseudomonadati</taxon>
        <taxon>Pseudomonadota</taxon>
        <taxon>Alphaproteobacteria</taxon>
        <taxon>Hyphomicrobiales</taxon>
        <taxon>Tepidamorphaceae</taxon>
        <taxon>Tepidamorphus</taxon>
    </lineage>
</organism>
<evidence type="ECO:0000256" key="1">
    <source>
        <dbReference type="ARBA" id="ARBA00006115"/>
    </source>
</evidence>
<dbReference type="InterPro" id="IPR006375">
    <property type="entry name" value="Man1P_GuaTrfase/Man6P_Isoase"/>
</dbReference>
<keyword evidence="12" id="KW-0413">Isomerase</keyword>
<reference evidence="12 13" key="1">
    <citation type="submission" date="2019-03" db="EMBL/GenBank/DDBJ databases">
        <title>Genomic Encyclopedia of Type Strains, Phase IV (KMG-IV): sequencing the most valuable type-strain genomes for metagenomic binning, comparative biology and taxonomic classification.</title>
        <authorList>
            <person name="Goeker M."/>
        </authorList>
    </citation>
    <scope>NUCLEOTIDE SEQUENCE [LARGE SCALE GENOMIC DNA]</scope>
    <source>
        <strain evidence="12 13">DSM 19345</strain>
    </source>
</reference>
<dbReference type="CDD" id="cd02213">
    <property type="entry name" value="cupin_PMI_typeII_C"/>
    <property type="match status" value="1"/>
</dbReference>
<dbReference type="Pfam" id="PF01050">
    <property type="entry name" value="MannoseP_isomer"/>
    <property type="match status" value="1"/>
</dbReference>
<dbReference type="InterPro" id="IPR011051">
    <property type="entry name" value="RmlC_Cupin_sf"/>
</dbReference>
<dbReference type="InterPro" id="IPR001538">
    <property type="entry name" value="Man6P_isomerase-2_C"/>
</dbReference>
<dbReference type="Pfam" id="PF00483">
    <property type="entry name" value="NTP_transferase"/>
    <property type="match status" value="1"/>
</dbReference>
<feature type="domain" description="Mannose-6-phosphate isomerase type II C-terminal" evidence="10">
    <location>
        <begin position="358"/>
        <end position="470"/>
    </location>
</feature>
<dbReference type="GO" id="GO:0009298">
    <property type="term" value="P:GDP-mannose biosynthetic process"/>
    <property type="evidence" value="ECO:0007669"/>
    <property type="project" value="TreeGrafter"/>
</dbReference>
<dbReference type="Proteomes" id="UP000295678">
    <property type="component" value="Unassembled WGS sequence"/>
</dbReference>
<comment type="caution">
    <text evidence="12">The sequence shown here is derived from an EMBL/GenBank/DDBJ whole genome shotgun (WGS) entry which is preliminary data.</text>
</comment>
<dbReference type="InterPro" id="IPR029044">
    <property type="entry name" value="Nucleotide-diphossugar_trans"/>
</dbReference>
<dbReference type="EMBL" id="SMAK01000004">
    <property type="protein sequence ID" value="TCT11476.1"/>
    <property type="molecule type" value="Genomic_DNA"/>
</dbReference>
<gene>
    <name evidence="12" type="ORF">EDC22_104238</name>
</gene>
<dbReference type="SUPFAM" id="SSF53448">
    <property type="entry name" value="Nucleotide-diphospho-sugar transferases"/>
    <property type="match status" value="1"/>
</dbReference>
<dbReference type="InterPro" id="IPR005835">
    <property type="entry name" value="NTP_transferase_dom"/>
</dbReference>